<keyword evidence="3" id="KW-1185">Reference proteome</keyword>
<comment type="caution">
    <text evidence="2">The sequence shown here is derived from an EMBL/GenBank/DDBJ whole genome shotgun (WGS) entry which is preliminary data.</text>
</comment>
<name>A0ABP3TT48_9FLAO</name>
<organism evidence="2 3">
    <name type="scientific">Aquimarina litoralis</name>
    <dbReference type="NCBI Taxonomy" id="584605"/>
    <lineage>
        <taxon>Bacteria</taxon>
        <taxon>Pseudomonadati</taxon>
        <taxon>Bacteroidota</taxon>
        <taxon>Flavobacteriia</taxon>
        <taxon>Flavobacteriales</taxon>
        <taxon>Flavobacteriaceae</taxon>
        <taxon>Aquimarina</taxon>
    </lineage>
</organism>
<evidence type="ECO:0000256" key="1">
    <source>
        <dbReference type="SAM" id="SignalP"/>
    </source>
</evidence>
<dbReference type="EMBL" id="BAAAGE010000001">
    <property type="protein sequence ID" value="GAA0714527.1"/>
    <property type="molecule type" value="Genomic_DNA"/>
</dbReference>
<protein>
    <recommendedName>
        <fullName evidence="4">Lipoprotein</fullName>
    </recommendedName>
</protein>
<proteinExistence type="predicted"/>
<feature type="chain" id="PRO_5045396522" description="Lipoprotein" evidence="1">
    <location>
        <begin position="28"/>
        <end position="172"/>
    </location>
</feature>
<reference evidence="3" key="1">
    <citation type="journal article" date="2019" name="Int. J. Syst. Evol. Microbiol.">
        <title>The Global Catalogue of Microorganisms (GCM) 10K type strain sequencing project: providing services to taxonomists for standard genome sequencing and annotation.</title>
        <authorList>
            <consortium name="The Broad Institute Genomics Platform"/>
            <consortium name="The Broad Institute Genome Sequencing Center for Infectious Disease"/>
            <person name="Wu L."/>
            <person name="Ma J."/>
        </authorList>
    </citation>
    <scope>NUCLEOTIDE SEQUENCE [LARGE SCALE GENOMIC DNA]</scope>
    <source>
        <strain evidence="3">JCM 15974</strain>
    </source>
</reference>
<gene>
    <name evidence="2" type="ORF">GCM10009430_07850</name>
</gene>
<keyword evidence="1" id="KW-0732">Signal</keyword>
<evidence type="ECO:0008006" key="4">
    <source>
        <dbReference type="Google" id="ProtNLM"/>
    </source>
</evidence>
<dbReference type="RefSeq" id="WP_343910711.1">
    <property type="nucleotide sequence ID" value="NZ_BAAAGE010000001.1"/>
</dbReference>
<feature type="signal peptide" evidence="1">
    <location>
        <begin position="1"/>
        <end position="27"/>
    </location>
</feature>
<accession>A0ABP3TT48</accession>
<evidence type="ECO:0000313" key="2">
    <source>
        <dbReference type="EMBL" id="GAA0714527.1"/>
    </source>
</evidence>
<evidence type="ECO:0000313" key="3">
    <source>
        <dbReference type="Proteomes" id="UP001501758"/>
    </source>
</evidence>
<sequence>MEQRINLKKLLTKIGLLGILMTFTQCATSQKIDKTAPVELNSPYFQKWVSGIQGGGQGFMLYFPIDKESDVVLHTAYFYGKKIDLQFNQKEAVYRGKYTDPQSVKRDLIMSGDTKDEYGNKAPETEEKIPFDLKDGECILAYSKAGKEGYFRLDELPEKELKAYPMQVRPRQ</sequence>
<dbReference type="Proteomes" id="UP001501758">
    <property type="component" value="Unassembled WGS sequence"/>
</dbReference>